<feature type="compositionally biased region" description="Low complexity" evidence="1">
    <location>
        <begin position="79"/>
        <end position="89"/>
    </location>
</feature>
<dbReference type="EMBL" id="HG529577">
    <property type="protein sequence ID" value="CDI53367.1"/>
    <property type="molecule type" value="Genomic_DNA"/>
</dbReference>
<protein>
    <submittedName>
        <fullName evidence="2">Uncharacterized protein</fullName>
    </submittedName>
</protein>
<feature type="region of interest" description="Disordered" evidence="1">
    <location>
        <begin position="1"/>
        <end position="89"/>
    </location>
</feature>
<dbReference type="AlphaFoldDB" id="A0A077R3C2"/>
<evidence type="ECO:0000313" key="2">
    <source>
        <dbReference type="EMBL" id="CDI53367.1"/>
    </source>
</evidence>
<organism evidence="2">
    <name type="scientific">Melanopsichium pennsylvanicum 4</name>
    <dbReference type="NCBI Taxonomy" id="1398559"/>
    <lineage>
        <taxon>Eukaryota</taxon>
        <taxon>Fungi</taxon>
        <taxon>Dikarya</taxon>
        <taxon>Basidiomycota</taxon>
        <taxon>Ustilaginomycotina</taxon>
        <taxon>Ustilaginomycetes</taxon>
        <taxon>Ustilaginales</taxon>
        <taxon>Ustilaginaceae</taxon>
        <taxon>Melanopsichium</taxon>
    </lineage>
</organism>
<sequence>MSDALAGLSQYTDSETDDVISSDTDKEHAVPMQVGQHDHNRDRSPATQLPVSGRANWLKRKLPPLELDRPPQDDDDVDPAAAKSATSGGSAKKLTRGEWLCYCFVEESLIWPMMTSRGGLWSWKSVLVAKCFRNSQSLSAPSFDEHSKQSSTTKKHDSMQAQHVFSTPQPPVTFKTPRMLLRRH</sequence>
<feature type="region of interest" description="Disordered" evidence="1">
    <location>
        <begin position="139"/>
        <end position="162"/>
    </location>
</feature>
<reference evidence="2" key="1">
    <citation type="journal article" date="2014" name="Genome Biol. Evol.">
        <title>Gene Loss Rather Than Gene Gain Is Associated with a Host Jump from Monocots to Dicots in the Smut Fungus Melanopsichium pennsylvanicum.</title>
        <authorList>
            <person name="Sharma R."/>
            <person name="Mishra B."/>
            <person name="Runge F."/>
            <person name="Thines M."/>
        </authorList>
    </citation>
    <scope>NUCLEOTIDE SEQUENCE</scope>
    <source>
        <strain evidence="2">4</strain>
    </source>
</reference>
<evidence type="ECO:0000256" key="1">
    <source>
        <dbReference type="SAM" id="MobiDB-lite"/>
    </source>
</evidence>
<proteinExistence type="predicted"/>
<accession>A0A077R3C2</accession>
<name>A0A077R3C2_9BASI</name>
<feature type="compositionally biased region" description="Basic and acidic residues" evidence="1">
    <location>
        <begin position="143"/>
        <end position="158"/>
    </location>
</feature>